<organism evidence="2 3">
    <name type="scientific">Amaricoccus macauensis</name>
    <dbReference type="NCBI Taxonomy" id="57001"/>
    <lineage>
        <taxon>Bacteria</taxon>
        <taxon>Pseudomonadati</taxon>
        <taxon>Pseudomonadota</taxon>
        <taxon>Alphaproteobacteria</taxon>
        <taxon>Rhodobacterales</taxon>
        <taxon>Paracoccaceae</taxon>
        <taxon>Amaricoccus</taxon>
    </lineage>
</organism>
<dbReference type="Proteomes" id="UP000549457">
    <property type="component" value="Unassembled WGS sequence"/>
</dbReference>
<dbReference type="EMBL" id="JACHFM010000002">
    <property type="protein sequence ID" value="MBB5222427.1"/>
    <property type="molecule type" value="Genomic_DNA"/>
</dbReference>
<evidence type="ECO:0000259" key="1">
    <source>
        <dbReference type="Pfam" id="PF00561"/>
    </source>
</evidence>
<dbReference type="InterPro" id="IPR029058">
    <property type="entry name" value="AB_hydrolase_fold"/>
</dbReference>
<dbReference type="AlphaFoldDB" id="A0A840SKG0"/>
<gene>
    <name evidence="2" type="ORF">HNP73_002363</name>
</gene>
<dbReference type="PANTHER" id="PTHR43433">
    <property type="entry name" value="HYDROLASE, ALPHA/BETA FOLD FAMILY PROTEIN"/>
    <property type="match status" value="1"/>
</dbReference>
<dbReference type="Gene3D" id="3.40.50.1820">
    <property type="entry name" value="alpha/beta hydrolase"/>
    <property type="match status" value="1"/>
</dbReference>
<dbReference type="PANTHER" id="PTHR43433:SF5">
    <property type="entry name" value="AB HYDROLASE-1 DOMAIN-CONTAINING PROTEIN"/>
    <property type="match status" value="1"/>
</dbReference>
<sequence>MHLTAANGVELAHESFGREGDPVVLLISGLGTQMIRWTIPFCAELAGRGYQVIRFDNRDSGGSTHLDQLAPPDFGALVGSLRAGRIPAVPYTLRDMAADAVGLLDALSIPAAHVVGRSMGGMIAQIMATDHPGRVLSLTSVMATTGNPGLPQATPDVMALMLRPKPDPARDREAFVAEGLAFARRIAGSGGAFDEAEQRAFILDEVRRGHDPAGAARQFAAVAVAGDRRAELACVRVPALVVHGRDDPVIPPACGEDTAASIPGARLLLIDGMGHELPARCAGVVVDAIDRTARGAAS</sequence>
<dbReference type="RefSeq" id="WP_184149241.1">
    <property type="nucleotide sequence ID" value="NZ_JACHFM010000002.1"/>
</dbReference>
<dbReference type="SUPFAM" id="SSF53474">
    <property type="entry name" value="alpha/beta-Hydrolases"/>
    <property type="match status" value="1"/>
</dbReference>
<accession>A0A840SKG0</accession>
<evidence type="ECO:0000313" key="2">
    <source>
        <dbReference type="EMBL" id="MBB5222427.1"/>
    </source>
</evidence>
<proteinExistence type="predicted"/>
<protein>
    <submittedName>
        <fullName evidence="2">Pimeloyl-ACP methyl ester carboxylesterase</fullName>
    </submittedName>
</protein>
<reference evidence="2 3" key="1">
    <citation type="submission" date="2020-08" db="EMBL/GenBank/DDBJ databases">
        <title>Genomic Encyclopedia of Type Strains, Phase IV (KMG-IV): sequencing the most valuable type-strain genomes for metagenomic binning, comparative biology and taxonomic classification.</title>
        <authorList>
            <person name="Goeker M."/>
        </authorList>
    </citation>
    <scope>NUCLEOTIDE SEQUENCE [LARGE SCALE GENOMIC DNA]</scope>
    <source>
        <strain evidence="2 3">DSM 101730</strain>
    </source>
</reference>
<name>A0A840SKG0_9RHOB</name>
<feature type="domain" description="AB hydrolase-1" evidence="1">
    <location>
        <begin position="22"/>
        <end position="276"/>
    </location>
</feature>
<dbReference type="GO" id="GO:0046503">
    <property type="term" value="P:glycerolipid catabolic process"/>
    <property type="evidence" value="ECO:0007669"/>
    <property type="project" value="TreeGrafter"/>
</dbReference>
<comment type="caution">
    <text evidence="2">The sequence shown here is derived from an EMBL/GenBank/DDBJ whole genome shotgun (WGS) entry which is preliminary data.</text>
</comment>
<evidence type="ECO:0000313" key="3">
    <source>
        <dbReference type="Proteomes" id="UP000549457"/>
    </source>
</evidence>
<dbReference type="Pfam" id="PF00561">
    <property type="entry name" value="Abhydrolase_1"/>
    <property type="match status" value="1"/>
</dbReference>
<dbReference type="InterPro" id="IPR050471">
    <property type="entry name" value="AB_hydrolase"/>
</dbReference>
<keyword evidence="3" id="KW-1185">Reference proteome</keyword>
<dbReference type="GO" id="GO:0004806">
    <property type="term" value="F:triacylglycerol lipase activity"/>
    <property type="evidence" value="ECO:0007669"/>
    <property type="project" value="TreeGrafter"/>
</dbReference>
<dbReference type="InterPro" id="IPR000073">
    <property type="entry name" value="AB_hydrolase_1"/>
</dbReference>